<keyword evidence="3" id="KW-0732">Signal</keyword>
<feature type="transmembrane region" description="Helical" evidence="2">
    <location>
        <begin position="220"/>
        <end position="243"/>
    </location>
</feature>
<keyword evidence="2" id="KW-1133">Transmembrane helix</keyword>
<feature type="chain" id="PRO_5002147413" evidence="3">
    <location>
        <begin position="17"/>
        <end position="272"/>
    </location>
</feature>
<gene>
    <name evidence="4" type="ORF">DB30_06238</name>
</gene>
<sequence length="272" mass="28132">MFTLVAALAVSSPASAQDPEPSHAHAALPGADSISARVELIADSLPPDTRAAVEAEVAHQLAVIASELGFRVAESEAAGLVLRVELGQPDHKNPVYVIYAAALHEGQLLERAEARTCFRCTPAELVADALELLPRAVSQAVALQPKTVEAPAPALTDSPNTDTLAPRTPKPGPASIAGISLTALGVVGSIMGGVLLARDPRSRPGDDLYLTTINYEPPGAALLGVGLTSIVAGTVLLAVDAWVLGPRRTRKSRASLRHVELATPGLTLAGRF</sequence>
<organism evidence="4 5">
    <name type="scientific">Enhygromyxa salina</name>
    <dbReference type="NCBI Taxonomy" id="215803"/>
    <lineage>
        <taxon>Bacteria</taxon>
        <taxon>Pseudomonadati</taxon>
        <taxon>Myxococcota</taxon>
        <taxon>Polyangia</taxon>
        <taxon>Nannocystales</taxon>
        <taxon>Nannocystaceae</taxon>
        <taxon>Enhygromyxa</taxon>
    </lineage>
</organism>
<keyword evidence="2" id="KW-0472">Membrane</keyword>
<dbReference type="AlphaFoldDB" id="A0A0C2CUY3"/>
<reference evidence="4 5" key="1">
    <citation type="submission" date="2014-12" db="EMBL/GenBank/DDBJ databases">
        <title>Genome assembly of Enhygromyxa salina DSM 15201.</title>
        <authorList>
            <person name="Sharma G."/>
            <person name="Subramanian S."/>
        </authorList>
    </citation>
    <scope>NUCLEOTIDE SEQUENCE [LARGE SCALE GENOMIC DNA]</scope>
    <source>
        <strain evidence="4 5">DSM 15201</strain>
    </source>
</reference>
<dbReference type="Proteomes" id="UP000031599">
    <property type="component" value="Unassembled WGS sequence"/>
</dbReference>
<evidence type="ECO:0000256" key="3">
    <source>
        <dbReference type="SAM" id="SignalP"/>
    </source>
</evidence>
<feature type="signal peptide" evidence="3">
    <location>
        <begin position="1"/>
        <end position="16"/>
    </location>
</feature>
<evidence type="ECO:0000256" key="2">
    <source>
        <dbReference type="SAM" id="Phobius"/>
    </source>
</evidence>
<evidence type="ECO:0000256" key="1">
    <source>
        <dbReference type="SAM" id="MobiDB-lite"/>
    </source>
</evidence>
<dbReference type="EMBL" id="JMCC02000063">
    <property type="protein sequence ID" value="KIG14936.1"/>
    <property type="molecule type" value="Genomic_DNA"/>
</dbReference>
<comment type="caution">
    <text evidence="4">The sequence shown here is derived from an EMBL/GenBank/DDBJ whole genome shotgun (WGS) entry which is preliminary data.</text>
</comment>
<proteinExistence type="predicted"/>
<evidence type="ECO:0000313" key="4">
    <source>
        <dbReference type="EMBL" id="KIG14936.1"/>
    </source>
</evidence>
<accession>A0A0C2CUY3</accession>
<protein>
    <submittedName>
        <fullName evidence="4">Uncharacterized protein</fullName>
    </submittedName>
</protein>
<evidence type="ECO:0000313" key="5">
    <source>
        <dbReference type="Proteomes" id="UP000031599"/>
    </source>
</evidence>
<name>A0A0C2CUY3_9BACT</name>
<keyword evidence="2" id="KW-0812">Transmembrane</keyword>
<feature type="region of interest" description="Disordered" evidence="1">
    <location>
        <begin position="150"/>
        <end position="171"/>
    </location>
</feature>